<evidence type="ECO:0000313" key="3">
    <source>
        <dbReference type="Proteomes" id="UP001386955"/>
    </source>
</evidence>
<dbReference type="EMBL" id="JAYMYS010000006">
    <property type="protein sequence ID" value="KAK7388509.1"/>
    <property type="molecule type" value="Genomic_DNA"/>
</dbReference>
<organism evidence="2 3">
    <name type="scientific">Psophocarpus tetragonolobus</name>
    <name type="common">Winged bean</name>
    <name type="synonym">Dolichos tetragonolobus</name>
    <dbReference type="NCBI Taxonomy" id="3891"/>
    <lineage>
        <taxon>Eukaryota</taxon>
        <taxon>Viridiplantae</taxon>
        <taxon>Streptophyta</taxon>
        <taxon>Embryophyta</taxon>
        <taxon>Tracheophyta</taxon>
        <taxon>Spermatophyta</taxon>
        <taxon>Magnoliopsida</taxon>
        <taxon>eudicotyledons</taxon>
        <taxon>Gunneridae</taxon>
        <taxon>Pentapetalae</taxon>
        <taxon>rosids</taxon>
        <taxon>fabids</taxon>
        <taxon>Fabales</taxon>
        <taxon>Fabaceae</taxon>
        <taxon>Papilionoideae</taxon>
        <taxon>50 kb inversion clade</taxon>
        <taxon>NPAAA clade</taxon>
        <taxon>indigoferoid/millettioid clade</taxon>
        <taxon>Phaseoleae</taxon>
        <taxon>Psophocarpus</taxon>
    </lineage>
</organism>
<dbReference type="Proteomes" id="UP001386955">
    <property type="component" value="Unassembled WGS sequence"/>
</dbReference>
<protein>
    <submittedName>
        <fullName evidence="2">Uncharacterized protein</fullName>
    </submittedName>
</protein>
<evidence type="ECO:0000256" key="1">
    <source>
        <dbReference type="SAM" id="MobiDB-lite"/>
    </source>
</evidence>
<proteinExistence type="predicted"/>
<name>A0AAN9S6F9_PSOTE</name>
<sequence length="81" mass="9204">MGRKLLAHRRGRGSKNPKKENERRKGKEKGKHRWQIPVASPISPPPHSDLRVSVSVLCGAAISMFNSQFPISNFQFQILRI</sequence>
<gene>
    <name evidence="2" type="ORF">VNO78_23326</name>
</gene>
<accession>A0AAN9S6F9</accession>
<feature type="compositionally biased region" description="Basic residues" evidence="1">
    <location>
        <begin position="1"/>
        <end position="16"/>
    </location>
</feature>
<feature type="region of interest" description="Disordered" evidence="1">
    <location>
        <begin position="1"/>
        <end position="48"/>
    </location>
</feature>
<comment type="caution">
    <text evidence="2">The sequence shown here is derived from an EMBL/GenBank/DDBJ whole genome shotgun (WGS) entry which is preliminary data.</text>
</comment>
<evidence type="ECO:0000313" key="2">
    <source>
        <dbReference type="EMBL" id="KAK7388509.1"/>
    </source>
</evidence>
<keyword evidence="3" id="KW-1185">Reference proteome</keyword>
<reference evidence="2 3" key="1">
    <citation type="submission" date="2024-01" db="EMBL/GenBank/DDBJ databases">
        <title>The genomes of 5 underutilized Papilionoideae crops provide insights into root nodulation and disease resistanc.</title>
        <authorList>
            <person name="Jiang F."/>
        </authorList>
    </citation>
    <scope>NUCLEOTIDE SEQUENCE [LARGE SCALE GENOMIC DNA]</scope>
    <source>
        <strain evidence="2">DUOXIRENSHENG_FW03</strain>
        <tissue evidence="2">Leaves</tissue>
    </source>
</reference>
<dbReference type="AlphaFoldDB" id="A0AAN9S6F9"/>